<reference evidence="2 3" key="1">
    <citation type="submission" date="2024-06" db="EMBL/GenBank/DDBJ databases">
        <authorList>
            <person name="Pan Q."/>
            <person name="Wen M."/>
            <person name="Jouanno E."/>
            <person name="Zahm M."/>
            <person name="Klopp C."/>
            <person name="Cabau C."/>
            <person name="Louis A."/>
            <person name="Berthelot C."/>
            <person name="Parey E."/>
            <person name="Roest Crollius H."/>
            <person name="Montfort J."/>
            <person name="Robinson-Rechavi M."/>
            <person name="Bouchez O."/>
            <person name="Lampietro C."/>
            <person name="Lopez Roques C."/>
            <person name="Donnadieu C."/>
            <person name="Postlethwait J."/>
            <person name="Bobe J."/>
            <person name="Verreycken H."/>
            <person name="Guiguen Y."/>
        </authorList>
    </citation>
    <scope>NUCLEOTIDE SEQUENCE [LARGE SCALE GENOMIC DNA]</scope>
    <source>
        <strain evidence="2">Up_M1</strain>
        <tissue evidence="2">Testis</tissue>
    </source>
</reference>
<accession>A0ABD0VWH5</accession>
<gene>
    <name evidence="2" type="ORF">UPYG_G00333990</name>
</gene>
<evidence type="ECO:0000313" key="2">
    <source>
        <dbReference type="EMBL" id="KAL0961967.1"/>
    </source>
</evidence>
<dbReference type="Proteomes" id="UP001557470">
    <property type="component" value="Unassembled WGS sequence"/>
</dbReference>
<evidence type="ECO:0000256" key="1">
    <source>
        <dbReference type="SAM" id="MobiDB-lite"/>
    </source>
</evidence>
<name>A0ABD0VWH5_UMBPY</name>
<evidence type="ECO:0000313" key="3">
    <source>
        <dbReference type="Proteomes" id="UP001557470"/>
    </source>
</evidence>
<comment type="caution">
    <text evidence="2">The sequence shown here is derived from an EMBL/GenBank/DDBJ whole genome shotgun (WGS) entry which is preliminary data.</text>
</comment>
<keyword evidence="3" id="KW-1185">Reference proteome</keyword>
<feature type="compositionally biased region" description="Basic residues" evidence="1">
    <location>
        <begin position="24"/>
        <end position="33"/>
    </location>
</feature>
<sequence length="105" mass="11803">MSSGSSSCQSSSSCVRWWVTPAPRRQRPSHPKPRVSAPLLRPRARGPRWPGRGLLLLTAPHRQIFTCPLSPTSVLVPERGVCALEKPKCSFIEIERIECVWNMEL</sequence>
<dbReference type="EMBL" id="JAGEUA010000011">
    <property type="protein sequence ID" value="KAL0961967.1"/>
    <property type="molecule type" value="Genomic_DNA"/>
</dbReference>
<feature type="region of interest" description="Disordered" evidence="1">
    <location>
        <begin position="23"/>
        <end position="44"/>
    </location>
</feature>
<dbReference type="AlphaFoldDB" id="A0ABD0VWH5"/>
<protein>
    <submittedName>
        <fullName evidence="2">Uncharacterized protein</fullName>
    </submittedName>
</protein>
<proteinExistence type="predicted"/>
<organism evidence="2 3">
    <name type="scientific">Umbra pygmaea</name>
    <name type="common">Eastern mudminnow</name>
    <dbReference type="NCBI Taxonomy" id="75934"/>
    <lineage>
        <taxon>Eukaryota</taxon>
        <taxon>Metazoa</taxon>
        <taxon>Chordata</taxon>
        <taxon>Craniata</taxon>
        <taxon>Vertebrata</taxon>
        <taxon>Euteleostomi</taxon>
        <taxon>Actinopterygii</taxon>
        <taxon>Neopterygii</taxon>
        <taxon>Teleostei</taxon>
        <taxon>Protacanthopterygii</taxon>
        <taxon>Esociformes</taxon>
        <taxon>Umbridae</taxon>
        <taxon>Umbra</taxon>
    </lineage>
</organism>